<reference evidence="13" key="1">
    <citation type="submission" date="2023-09" db="UniProtKB">
        <authorList>
            <consortium name="Ensembl"/>
        </authorList>
    </citation>
    <scope>IDENTIFICATION</scope>
</reference>
<evidence type="ECO:0000256" key="5">
    <source>
        <dbReference type="ARBA" id="ARBA00022729"/>
    </source>
</evidence>
<evidence type="ECO:0000256" key="8">
    <source>
        <dbReference type="ARBA" id="ARBA00022989"/>
    </source>
</evidence>
<evidence type="ECO:0000256" key="3">
    <source>
        <dbReference type="ARBA" id="ARBA00022660"/>
    </source>
</evidence>
<evidence type="ECO:0000256" key="6">
    <source>
        <dbReference type="ARBA" id="ARBA00022792"/>
    </source>
</evidence>
<dbReference type="GeneID" id="109690192"/>
<evidence type="ECO:0000256" key="1">
    <source>
        <dbReference type="ARBA" id="ARBA00004434"/>
    </source>
</evidence>
<evidence type="ECO:0000256" key="10">
    <source>
        <dbReference type="ARBA" id="ARBA00023136"/>
    </source>
</evidence>
<keyword evidence="6" id="KW-0999">Mitochondrion inner membrane</keyword>
<dbReference type="KEGG" id="ccan:109690192"/>
<accession>A0A8C0XUE7</accession>
<evidence type="ECO:0000313" key="15">
    <source>
        <dbReference type="RefSeq" id="XP_020024996.1"/>
    </source>
</evidence>
<evidence type="ECO:0000313" key="13">
    <source>
        <dbReference type="Ensembl" id="ENSCCNP00000033022.1"/>
    </source>
</evidence>
<evidence type="ECO:0000256" key="2">
    <source>
        <dbReference type="ARBA" id="ARBA00022448"/>
    </source>
</evidence>
<dbReference type="GO" id="GO:0005743">
    <property type="term" value="C:mitochondrial inner membrane"/>
    <property type="evidence" value="ECO:0007669"/>
    <property type="project" value="UniProtKB-SubCell"/>
</dbReference>
<protein>
    <submittedName>
        <fullName evidence="15">Protein CCSMST1</fullName>
    </submittedName>
</protein>
<name>A0A8C0XUE7_CASCN</name>
<evidence type="ECO:0000256" key="7">
    <source>
        <dbReference type="ARBA" id="ARBA00022982"/>
    </source>
</evidence>
<keyword evidence="2" id="KW-0813">Transport</keyword>
<gene>
    <name evidence="13 15" type="primary">CUNH16orf91</name>
</gene>
<evidence type="ECO:0000256" key="12">
    <source>
        <dbReference type="SAM" id="MobiDB-lite"/>
    </source>
</evidence>
<keyword evidence="7" id="KW-0249">Electron transport</keyword>
<sequence>MCGLLCTPAAGAVRVLRFVGWASRSLHLPPGSRALSQPATDGEEEEDPSRPIQFSSSRANPSRWTVEHSLGKQQQRPWWKVLPFSLSLMVLIIWCYLRRETKSDSWLRRVLDEEGPEPSERA</sequence>
<keyword evidence="8" id="KW-1133">Transmembrane helix</keyword>
<dbReference type="PANTHER" id="PTHR35268">
    <property type="entry name" value="PROTEIN CCSMST1"/>
    <property type="match status" value="1"/>
</dbReference>
<evidence type="ECO:0000256" key="9">
    <source>
        <dbReference type="ARBA" id="ARBA00023128"/>
    </source>
</evidence>
<keyword evidence="14" id="KW-1185">Reference proteome</keyword>
<keyword evidence="3" id="KW-0679">Respiratory chain</keyword>
<evidence type="ECO:0000313" key="14">
    <source>
        <dbReference type="Proteomes" id="UP001732720"/>
    </source>
</evidence>
<reference evidence="15" key="2">
    <citation type="submission" date="2025-04" db="UniProtKB">
        <authorList>
            <consortium name="RefSeq"/>
        </authorList>
    </citation>
    <scope>IDENTIFICATION</scope>
    <source>
        <tissue evidence="15">Leukocyte</tissue>
    </source>
</reference>
<feature type="region of interest" description="Disordered" evidence="12">
    <location>
        <begin position="26"/>
        <end position="61"/>
    </location>
</feature>
<comment type="subcellular location">
    <subcellularLocation>
        <location evidence="1">Mitochondrion inner membrane</location>
        <topology evidence="1">Single-pass membrane protein</topology>
    </subcellularLocation>
</comment>
<dbReference type="Ensembl" id="ENSCCNT00000041428.1">
    <property type="protein sequence ID" value="ENSCCNP00000033022.1"/>
    <property type="gene ID" value="ENSCCNG00000031287.1"/>
</dbReference>
<dbReference type="PRINTS" id="PR02042">
    <property type="entry name" value="CCSMST1"/>
</dbReference>
<dbReference type="Pfam" id="PF15013">
    <property type="entry name" value="CCSMST1"/>
    <property type="match status" value="1"/>
</dbReference>
<dbReference type="InterPro" id="IPR029160">
    <property type="entry name" value="UQCC4"/>
</dbReference>
<dbReference type="PANTHER" id="PTHR35268:SF1">
    <property type="entry name" value="UBIQUINOL-CYTOCHROME-C REDUCTASE COMPLEX ASSEMBLY FACTOR 4"/>
    <property type="match status" value="1"/>
</dbReference>
<keyword evidence="10" id="KW-0472">Membrane</keyword>
<keyword evidence="9" id="KW-0496">Mitochondrion</keyword>
<dbReference type="RefSeq" id="XP_020024996.1">
    <property type="nucleotide sequence ID" value="XM_020169407.1"/>
</dbReference>
<organism evidence="13">
    <name type="scientific">Castor canadensis</name>
    <name type="common">American beaver</name>
    <dbReference type="NCBI Taxonomy" id="51338"/>
    <lineage>
        <taxon>Eukaryota</taxon>
        <taxon>Metazoa</taxon>
        <taxon>Chordata</taxon>
        <taxon>Craniata</taxon>
        <taxon>Vertebrata</taxon>
        <taxon>Euteleostomi</taxon>
        <taxon>Mammalia</taxon>
        <taxon>Eutheria</taxon>
        <taxon>Euarchontoglires</taxon>
        <taxon>Glires</taxon>
        <taxon>Rodentia</taxon>
        <taxon>Castorimorpha</taxon>
        <taxon>Castoridae</taxon>
        <taxon>Castor</taxon>
    </lineage>
</organism>
<dbReference type="InterPro" id="IPR023248">
    <property type="entry name" value="UQCC4_vert"/>
</dbReference>
<feature type="compositionally biased region" description="Polar residues" evidence="12">
    <location>
        <begin position="52"/>
        <end position="61"/>
    </location>
</feature>
<keyword evidence="4" id="KW-0812">Transmembrane</keyword>
<dbReference type="Proteomes" id="UP001732720">
    <property type="component" value="Chromosome 17"/>
</dbReference>
<dbReference type="AlphaFoldDB" id="A0A8C0XUE7"/>
<dbReference type="CTD" id="283951"/>
<keyword evidence="5" id="KW-0732">Signal</keyword>
<proteinExistence type="inferred from homology"/>
<dbReference type="OrthoDB" id="5783753at2759"/>
<evidence type="ECO:0000256" key="11">
    <source>
        <dbReference type="ARBA" id="ARBA00034713"/>
    </source>
</evidence>
<evidence type="ECO:0000256" key="4">
    <source>
        <dbReference type="ARBA" id="ARBA00022692"/>
    </source>
</evidence>
<comment type="similarity">
    <text evidence="11">Belongs to the UQCC4 family.</text>
</comment>